<dbReference type="Proteomes" id="UP001153331">
    <property type="component" value="Unassembled WGS sequence"/>
</dbReference>
<comment type="caution">
    <text evidence="1">The sequence shown here is derived from an EMBL/GenBank/DDBJ whole genome shotgun (WGS) entry which is preliminary data.</text>
</comment>
<protein>
    <submittedName>
        <fullName evidence="1">Uncharacterized protein</fullName>
    </submittedName>
</protein>
<accession>A0ACC2ISR1</accession>
<proteinExistence type="predicted"/>
<keyword evidence="2" id="KW-1185">Reference proteome</keyword>
<gene>
    <name evidence="1" type="ORF">OPT61_g854</name>
</gene>
<reference evidence="1" key="1">
    <citation type="submission" date="2022-11" db="EMBL/GenBank/DDBJ databases">
        <title>Genome Sequence of Boeremia exigua.</title>
        <authorList>
            <person name="Buettner E."/>
        </authorList>
    </citation>
    <scope>NUCLEOTIDE SEQUENCE</scope>
    <source>
        <strain evidence="1">CU02</strain>
    </source>
</reference>
<name>A0ACC2ISR1_9PLEO</name>
<evidence type="ECO:0000313" key="2">
    <source>
        <dbReference type="Proteomes" id="UP001153331"/>
    </source>
</evidence>
<dbReference type="EMBL" id="JAPHNI010000030">
    <property type="protein sequence ID" value="KAJ8118093.1"/>
    <property type="molecule type" value="Genomic_DNA"/>
</dbReference>
<evidence type="ECO:0000313" key="1">
    <source>
        <dbReference type="EMBL" id="KAJ8118093.1"/>
    </source>
</evidence>
<organism evidence="1 2">
    <name type="scientific">Boeremia exigua</name>
    <dbReference type="NCBI Taxonomy" id="749465"/>
    <lineage>
        <taxon>Eukaryota</taxon>
        <taxon>Fungi</taxon>
        <taxon>Dikarya</taxon>
        <taxon>Ascomycota</taxon>
        <taxon>Pezizomycotina</taxon>
        <taxon>Dothideomycetes</taxon>
        <taxon>Pleosporomycetidae</taxon>
        <taxon>Pleosporales</taxon>
        <taxon>Pleosporineae</taxon>
        <taxon>Didymellaceae</taxon>
        <taxon>Boeremia</taxon>
    </lineage>
</organism>
<sequence>MLTRVQDAVVEGAIRTDFTWKRRGMSSNAALVEKPDVCMANRKSRTAAFLAKGANCRSVTTTSSGAMASLSLKLSALLSFPPFNCNSIVHSPISKSVETPPYIFTMYSRQAMQNARFAARCASRPAAHVKPQFRAQKPRFQSTDPVASGNSGAGSHAAIGAVSGAAAAITVGYIFYRQSGARDLVAASQQTKSYINSTTQKIKEKTPEPNEALEWLRSAAQSYAAFIPGAKGYVDSAFNDLDAIRAKHGDEVDSIVREAYGELRDVLKGGDISVFTAQQAWQVLVKHLGRIADLSGDAAQQIMDNHPKLKEKVGGNLDTLKQLGDQYGPEAKKEVDKTWQQISDIVKTGISPANIEKIKSVVQEKVEKLKQLGDKAWDKGMEQAKPYLDKNPQIKKLVEENKDALKSGNVQELYEKVKTAVEKGDAGDLEKYVKDAASQAKDKAQQSGIDVDSVQKYAEQYMSKIPGGDQIMPKLQQLQDAASKHGDEAQKIFKDAVSEVTQVLKKHGDKAQSLAKEAKEDAKK</sequence>